<dbReference type="RefSeq" id="WP_015033277.1">
    <property type="nucleotide sequence ID" value="NC_018750.1"/>
</dbReference>
<dbReference type="AlphaFoldDB" id="F2RKX0"/>
<dbReference type="STRING" id="953739.SVEN_2073"/>
<dbReference type="GeneID" id="51862646"/>
<accession>F2RKX0</accession>
<protein>
    <submittedName>
        <fullName evidence="2">Uncharacterized protein</fullName>
    </submittedName>
</protein>
<keyword evidence="3" id="KW-1185">Reference proteome</keyword>
<proteinExistence type="predicted"/>
<gene>
    <name evidence="2" type="ordered locus">SVEN_2073</name>
</gene>
<dbReference type="HOGENOM" id="CLU_2738503_0_0_11"/>
<organism evidence="2 3">
    <name type="scientific">Streptomyces venezuelae (strain ATCC 10712 / CBS 650.69 / DSM 40230 / JCM 4526 / NBRC 13096 / PD 04745)</name>
    <dbReference type="NCBI Taxonomy" id="953739"/>
    <lineage>
        <taxon>Bacteria</taxon>
        <taxon>Bacillati</taxon>
        <taxon>Actinomycetota</taxon>
        <taxon>Actinomycetes</taxon>
        <taxon>Kitasatosporales</taxon>
        <taxon>Streptomycetaceae</taxon>
        <taxon>Streptomyces</taxon>
    </lineage>
</organism>
<feature type="region of interest" description="Disordered" evidence="1">
    <location>
        <begin position="1"/>
        <end position="21"/>
    </location>
</feature>
<dbReference type="KEGG" id="sve:SVEN_2073"/>
<dbReference type="Proteomes" id="UP000006854">
    <property type="component" value="Chromosome"/>
</dbReference>
<evidence type="ECO:0000256" key="1">
    <source>
        <dbReference type="SAM" id="MobiDB-lite"/>
    </source>
</evidence>
<evidence type="ECO:0000313" key="2">
    <source>
        <dbReference type="EMBL" id="CCA55359.1"/>
    </source>
</evidence>
<sequence>MSSNVNSHPVSAGLTSKYRDAAQAAHEKHCGRCRAATEAAADRRRAIGRLNRLEHKQLGLILDMRTEAVSL</sequence>
<dbReference type="PATRIC" id="fig|953739.5.peg.4230"/>
<dbReference type="EMBL" id="FR845719">
    <property type="protein sequence ID" value="CCA55359.1"/>
    <property type="molecule type" value="Genomic_DNA"/>
</dbReference>
<reference evidence="2 3" key="1">
    <citation type="journal article" date="2011" name="BMC Genomics">
        <title>Genome-wide analysis of the role of GlnR in Streptomyces venezuelae provides new insights into global nitrogen regulation in actinomycetes.</title>
        <authorList>
            <person name="Pullan S.T."/>
            <person name="Bibb M.J."/>
            <person name="Merrick M."/>
        </authorList>
    </citation>
    <scope>NUCLEOTIDE SEQUENCE [LARGE SCALE GENOMIC DNA]</scope>
    <source>
        <strain evidence="3">ATCC 10712 / CBS 650.69 / DSM 40230 / JCM 4526 / NBRC 13096 / PD 04745</strain>
    </source>
</reference>
<name>F2RKX0_STRVP</name>
<evidence type="ECO:0000313" key="3">
    <source>
        <dbReference type="Proteomes" id="UP000006854"/>
    </source>
</evidence>